<sequence>MLSIINTTPLEILEMICDELDTKDLAALVGTCQHMYSRTIVRLAQRYTEIHLDFSQSSFDHIHAIANNKIMREQVQRLVVMTPEPYLGRNLEWHRSAAGHILDPLNIPTIRRFRDDLIERLVQCRSFVISPVRSKYVPEDEAVDDKHLNPDDAAGILLNIIADTSLPVKTFWYGRGVNYTSELMDIQRLPKGLLVCPGFQAGWQSLTNLHLEHKLTPYNYSFILELLLNAPNLRKLYLSLAPQHLAIEFFSQLTRSQALSSTLERIALCCTCIRTVDLLRMLDRSRQSLKRIILTDVGGLSMALPALKSQLQGSFSQLEGIDIDTCQ</sequence>
<evidence type="ECO:0000313" key="2">
    <source>
        <dbReference type="Proteomes" id="UP000325780"/>
    </source>
</evidence>
<proteinExistence type="predicted"/>
<gene>
    <name evidence="1" type="ORF">BDV25DRAFT_145600</name>
</gene>
<reference evidence="1 2" key="1">
    <citation type="submission" date="2019-04" db="EMBL/GenBank/DDBJ databases">
        <title>Friends and foes A comparative genomics study of 23 Aspergillus species from section Flavi.</title>
        <authorList>
            <consortium name="DOE Joint Genome Institute"/>
            <person name="Kjaerbolling I."/>
            <person name="Vesth T."/>
            <person name="Frisvad J.C."/>
            <person name="Nybo J.L."/>
            <person name="Theobald S."/>
            <person name="Kildgaard S."/>
            <person name="Isbrandt T."/>
            <person name="Kuo A."/>
            <person name="Sato A."/>
            <person name="Lyhne E.K."/>
            <person name="Kogle M.E."/>
            <person name="Wiebenga A."/>
            <person name="Kun R.S."/>
            <person name="Lubbers R.J."/>
            <person name="Makela M.R."/>
            <person name="Barry K."/>
            <person name="Chovatia M."/>
            <person name="Clum A."/>
            <person name="Daum C."/>
            <person name="Haridas S."/>
            <person name="He G."/>
            <person name="LaButti K."/>
            <person name="Lipzen A."/>
            <person name="Mondo S."/>
            <person name="Riley R."/>
            <person name="Salamov A."/>
            <person name="Simmons B.A."/>
            <person name="Magnuson J.K."/>
            <person name="Henrissat B."/>
            <person name="Mortensen U.H."/>
            <person name="Larsen T.O."/>
            <person name="Devries R.P."/>
            <person name="Grigoriev I.V."/>
            <person name="Machida M."/>
            <person name="Baker S.E."/>
            <person name="Andersen M.R."/>
        </authorList>
    </citation>
    <scope>NUCLEOTIDE SEQUENCE [LARGE SCALE GENOMIC DNA]</scope>
    <source>
        <strain evidence="1 2">IBT 18842</strain>
    </source>
</reference>
<keyword evidence="2" id="KW-1185">Reference proteome</keyword>
<dbReference type="EMBL" id="ML742515">
    <property type="protein sequence ID" value="KAE8144459.1"/>
    <property type="molecule type" value="Genomic_DNA"/>
</dbReference>
<dbReference type="AlphaFoldDB" id="A0A5N6TE82"/>
<dbReference type="OrthoDB" id="5279008at2759"/>
<dbReference type="Proteomes" id="UP000325780">
    <property type="component" value="Unassembled WGS sequence"/>
</dbReference>
<evidence type="ECO:0000313" key="1">
    <source>
        <dbReference type="EMBL" id="KAE8144459.1"/>
    </source>
</evidence>
<evidence type="ECO:0008006" key="3">
    <source>
        <dbReference type="Google" id="ProtNLM"/>
    </source>
</evidence>
<organism evidence="1 2">
    <name type="scientific">Aspergillus avenaceus</name>
    <dbReference type="NCBI Taxonomy" id="36643"/>
    <lineage>
        <taxon>Eukaryota</taxon>
        <taxon>Fungi</taxon>
        <taxon>Dikarya</taxon>
        <taxon>Ascomycota</taxon>
        <taxon>Pezizomycotina</taxon>
        <taxon>Eurotiomycetes</taxon>
        <taxon>Eurotiomycetidae</taxon>
        <taxon>Eurotiales</taxon>
        <taxon>Aspergillaceae</taxon>
        <taxon>Aspergillus</taxon>
        <taxon>Aspergillus subgen. Circumdati</taxon>
    </lineage>
</organism>
<name>A0A5N6TE82_ASPAV</name>
<accession>A0A5N6TE82</accession>
<protein>
    <recommendedName>
        <fullName evidence="3">F-box domain-containing protein</fullName>
    </recommendedName>
</protein>